<proteinExistence type="predicted"/>
<protein>
    <submittedName>
        <fullName evidence="1">Uncharacterized protein</fullName>
    </submittedName>
</protein>
<comment type="caution">
    <text evidence="1">The sequence shown here is derived from an EMBL/GenBank/DDBJ whole genome shotgun (WGS) entry which is preliminary data.</text>
</comment>
<dbReference type="Proteomes" id="UP000318349">
    <property type="component" value="Unassembled WGS sequence"/>
</dbReference>
<accession>A0A558CLH4</accession>
<reference evidence="1 2" key="1">
    <citation type="submission" date="2019-07" db="EMBL/GenBank/DDBJ databases">
        <title>The pathways for chlorine oxyanion respiration interact through the shared metabolite chlorate.</title>
        <authorList>
            <person name="Barnum T.P."/>
            <person name="Cheng Y."/>
            <person name="Hill K.A."/>
            <person name="Lucas L.N."/>
            <person name="Carlson H.K."/>
            <person name="Coates J.D."/>
        </authorList>
    </citation>
    <scope>NUCLEOTIDE SEQUENCE [LARGE SCALE GENOMIC DNA]</scope>
    <source>
        <strain evidence="1 2">SFB-1</strain>
    </source>
</reference>
<dbReference type="AlphaFoldDB" id="A0A558CLH4"/>
<name>A0A558CLH4_9RHOO</name>
<dbReference type="Pfam" id="PF18143">
    <property type="entry name" value="HAD_SAK_2"/>
    <property type="match status" value="1"/>
</dbReference>
<evidence type="ECO:0000313" key="1">
    <source>
        <dbReference type="EMBL" id="TVO72829.1"/>
    </source>
</evidence>
<evidence type="ECO:0000313" key="2">
    <source>
        <dbReference type="Proteomes" id="UP000318349"/>
    </source>
</evidence>
<dbReference type="EMBL" id="VMNI01000020">
    <property type="protein sequence ID" value="TVO72829.1"/>
    <property type="molecule type" value="Genomic_DNA"/>
</dbReference>
<sequence>MNRSEIYVFLDFDGVTHPLREVEDFRCLPQIEAVLREFDECRVVITSDWRTLFSLRRLQAHFSDDIRSRVIGVTPFRLPGHNSDFYGLREAEARQWLADHHATDAPWLAIDDAPGNWPTRARLILTDFKSGFMDEDARRMRSVLKAFRAGVVSDDAARHNPYWGQPGLAPST</sequence>
<gene>
    <name evidence="1" type="ORF">FHP89_17690</name>
</gene>
<organism evidence="1 2">
    <name type="scientific">Denitromonas halophila</name>
    <dbReference type="NCBI Taxonomy" id="1629404"/>
    <lineage>
        <taxon>Bacteria</taxon>
        <taxon>Pseudomonadati</taxon>
        <taxon>Pseudomonadota</taxon>
        <taxon>Betaproteobacteria</taxon>
        <taxon>Rhodocyclales</taxon>
        <taxon>Zoogloeaceae</taxon>
        <taxon>Denitromonas</taxon>
    </lineage>
</organism>